<keyword evidence="4" id="KW-1185">Reference proteome</keyword>
<organism evidence="3 4">
    <name type="scientific">Ktedonospora formicarum</name>
    <dbReference type="NCBI Taxonomy" id="2778364"/>
    <lineage>
        <taxon>Bacteria</taxon>
        <taxon>Bacillati</taxon>
        <taxon>Chloroflexota</taxon>
        <taxon>Ktedonobacteria</taxon>
        <taxon>Ktedonobacterales</taxon>
        <taxon>Ktedonobacteraceae</taxon>
        <taxon>Ktedonospora</taxon>
    </lineage>
</organism>
<accession>A0A8J3IEY9</accession>
<sequence length="397" mass="46283">MSVIIPYENARHIPPVEWHHHARTWCREHRMKQPVVYSDEYKRWLIFRYQDVLHVYKQPELYSSSLLPSANVPVKIPNQMTGIVQLDPPQHQRWRLLEQKALAACSLAQLRPYIIQVTSERLKKIQKQGQADFMTELAIPLPLLVMTKWLGLPPEQWPLFHAWVDSLILVEKEENREKVQREVEVCFQIIFKQRQQHPRQDLISHLLTSSVEGPPLTIQDLLFLATELLVAGTFSSTALLGNMLLCLELFPQELVRLRRHPDLVQNTCEEVLRYMGAARVVEHHLMHCRIATEESQLGGQRIRKGEILRPIVFSANYDEAIFDHAECFSIQRSPNPHLAFGSGIHSCLGGQLMRLEARIVLEQMLEHFHEWEIMNPQCLEQLDTEMIFGLKSLPMRF</sequence>
<name>A0A8J3IEY9_9CHLR</name>
<dbReference type="PANTHER" id="PTHR46696">
    <property type="entry name" value="P450, PUTATIVE (EUROFUNG)-RELATED"/>
    <property type="match status" value="1"/>
</dbReference>
<dbReference type="AlphaFoldDB" id="A0A8J3IEY9"/>
<evidence type="ECO:0000313" key="3">
    <source>
        <dbReference type="EMBL" id="GHO51138.1"/>
    </source>
</evidence>
<dbReference type="GO" id="GO:0004497">
    <property type="term" value="F:monooxygenase activity"/>
    <property type="evidence" value="ECO:0007669"/>
    <property type="project" value="UniProtKB-KW"/>
</dbReference>
<keyword evidence="2" id="KW-0503">Monooxygenase</keyword>
<dbReference type="GO" id="GO:0020037">
    <property type="term" value="F:heme binding"/>
    <property type="evidence" value="ECO:0007669"/>
    <property type="project" value="InterPro"/>
</dbReference>
<comment type="similarity">
    <text evidence="1 2">Belongs to the cytochrome P450 family.</text>
</comment>
<dbReference type="RefSeq" id="WP_220200082.1">
    <property type="nucleotide sequence ID" value="NZ_BNJF01000010.1"/>
</dbReference>
<keyword evidence="2" id="KW-0349">Heme</keyword>
<dbReference type="GO" id="GO:0016705">
    <property type="term" value="F:oxidoreductase activity, acting on paired donors, with incorporation or reduction of molecular oxygen"/>
    <property type="evidence" value="ECO:0007669"/>
    <property type="project" value="InterPro"/>
</dbReference>
<gene>
    <name evidence="3" type="primary">yjiB_12</name>
    <name evidence="3" type="ORF">KSX_93010</name>
</gene>
<evidence type="ECO:0000313" key="4">
    <source>
        <dbReference type="Proteomes" id="UP000612362"/>
    </source>
</evidence>
<keyword evidence="2" id="KW-0560">Oxidoreductase</keyword>
<reference evidence="3" key="1">
    <citation type="submission" date="2020-10" db="EMBL/GenBank/DDBJ databases">
        <title>Taxonomic study of unclassified bacteria belonging to the class Ktedonobacteria.</title>
        <authorList>
            <person name="Yabe S."/>
            <person name="Wang C.M."/>
            <person name="Zheng Y."/>
            <person name="Sakai Y."/>
            <person name="Cavaletti L."/>
            <person name="Monciardini P."/>
            <person name="Donadio S."/>
        </authorList>
    </citation>
    <scope>NUCLEOTIDE SEQUENCE</scope>
    <source>
        <strain evidence="3">SOSP1-1</strain>
    </source>
</reference>
<dbReference type="InterPro" id="IPR002397">
    <property type="entry name" value="Cyt_P450_B"/>
</dbReference>
<dbReference type="PROSITE" id="PS00086">
    <property type="entry name" value="CYTOCHROME_P450"/>
    <property type="match status" value="1"/>
</dbReference>
<dbReference type="InterPro" id="IPR036396">
    <property type="entry name" value="Cyt_P450_sf"/>
</dbReference>
<dbReference type="SUPFAM" id="SSF48264">
    <property type="entry name" value="Cytochrome P450"/>
    <property type="match status" value="1"/>
</dbReference>
<dbReference type="Pfam" id="PF00067">
    <property type="entry name" value="p450"/>
    <property type="match status" value="1"/>
</dbReference>
<proteinExistence type="inferred from homology"/>
<dbReference type="GO" id="GO:0005506">
    <property type="term" value="F:iron ion binding"/>
    <property type="evidence" value="ECO:0007669"/>
    <property type="project" value="InterPro"/>
</dbReference>
<dbReference type="EMBL" id="BNJF01000010">
    <property type="protein sequence ID" value="GHO51138.1"/>
    <property type="molecule type" value="Genomic_DNA"/>
</dbReference>
<dbReference type="InterPro" id="IPR001128">
    <property type="entry name" value="Cyt_P450"/>
</dbReference>
<dbReference type="InterPro" id="IPR017972">
    <property type="entry name" value="Cyt_P450_CS"/>
</dbReference>
<protein>
    <submittedName>
        <fullName evidence="3">Putative cytochrome P450 YjiB</fullName>
    </submittedName>
</protein>
<dbReference type="Gene3D" id="1.10.630.10">
    <property type="entry name" value="Cytochrome P450"/>
    <property type="match status" value="1"/>
</dbReference>
<evidence type="ECO:0000256" key="2">
    <source>
        <dbReference type="RuleBase" id="RU000461"/>
    </source>
</evidence>
<keyword evidence="2" id="KW-0479">Metal-binding</keyword>
<comment type="caution">
    <text evidence="3">The sequence shown here is derived from an EMBL/GenBank/DDBJ whole genome shotgun (WGS) entry which is preliminary data.</text>
</comment>
<dbReference type="PRINTS" id="PR00359">
    <property type="entry name" value="BP450"/>
</dbReference>
<dbReference type="PANTHER" id="PTHR46696:SF1">
    <property type="entry name" value="CYTOCHROME P450 YJIB-RELATED"/>
    <property type="match status" value="1"/>
</dbReference>
<keyword evidence="2" id="KW-0408">Iron</keyword>
<evidence type="ECO:0000256" key="1">
    <source>
        <dbReference type="ARBA" id="ARBA00010617"/>
    </source>
</evidence>
<dbReference type="Proteomes" id="UP000612362">
    <property type="component" value="Unassembled WGS sequence"/>
</dbReference>